<proteinExistence type="predicted"/>
<gene>
    <name evidence="2" type="ORF">HZA61_13720</name>
</gene>
<dbReference type="InterPro" id="IPR021139">
    <property type="entry name" value="NYN"/>
</dbReference>
<evidence type="ECO:0000313" key="3">
    <source>
        <dbReference type="Proteomes" id="UP000696931"/>
    </source>
</evidence>
<dbReference type="AlphaFoldDB" id="A0A933SFU0"/>
<evidence type="ECO:0000313" key="2">
    <source>
        <dbReference type="EMBL" id="MBI5170541.1"/>
    </source>
</evidence>
<dbReference type="Gene3D" id="3.40.50.1010">
    <property type="entry name" value="5'-nuclease"/>
    <property type="match status" value="1"/>
</dbReference>
<organism evidence="2 3">
    <name type="scientific">Eiseniibacteriota bacterium</name>
    <dbReference type="NCBI Taxonomy" id="2212470"/>
    <lineage>
        <taxon>Bacteria</taxon>
        <taxon>Candidatus Eiseniibacteriota</taxon>
    </lineage>
</organism>
<dbReference type="PANTHER" id="PTHR35458">
    <property type="entry name" value="SLR0755 PROTEIN"/>
    <property type="match status" value="1"/>
</dbReference>
<feature type="domain" description="NYN" evidence="1">
    <location>
        <begin position="9"/>
        <end position="155"/>
    </location>
</feature>
<dbReference type="Proteomes" id="UP000696931">
    <property type="component" value="Unassembled WGS sequence"/>
</dbReference>
<name>A0A933SFU0_UNCEI</name>
<comment type="caution">
    <text evidence="2">The sequence shown here is derived from an EMBL/GenBank/DDBJ whole genome shotgun (WGS) entry which is preliminary data.</text>
</comment>
<evidence type="ECO:0000259" key="1">
    <source>
        <dbReference type="Pfam" id="PF01936"/>
    </source>
</evidence>
<reference evidence="2" key="1">
    <citation type="submission" date="2020-07" db="EMBL/GenBank/DDBJ databases">
        <title>Huge and variable diversity of episymbiotic CPR bacteria and DPANN archaea in groundwater ecosystems.</title>
        <authorList>
            <person name="He C.Y."/>
            <person name="Keren R."/>
            <person name="Whittaker M."/>
            <person name="Farag I.F."/>
            <person name="Doudna J."/>
            <person name="Cate J.H.D."/>
            <person name="Banfield J.F."/>
        </authorList>
    </citation>
    <scope>NUCLEOTIDE SEQUENCE</scope>
    <source>
        <strain evidence="2">NC_groundwater_1813_Pr3_B-0.1um_71_17</strain>
    </source>
</reference>
<dbReference type="Pfam" id="PF01936">
    <property type="entry name" value="NYN"/>
    <property type="match status" value="1"/>
</dbReference>
<protein>
    <submittedName>
        <fullName evidence="2">NYN domain-containing protein</fullName>
    </submittedName>
</protein>
<accession>A0A933SFU0</accession>
<dbReference type="InterPro" id="IPR047140">
    <property type="entry name" value="LabA"/>
</dbReference>
<dbReference type="PANTHER" id="PTHR35458:SF8">
    <property type="entry name" value="SLR0650 PROTEIN"/>
    <property type="match status" value="1"/>
</dbReference>
<dbReference type="GO" id="GO:0004540">
    <property type="term" value="F:RNA nuclease activity"/>
    <property type="evidence" value="ECO:0007669"/>
    <property type="project" value="InterPro"/>
</dbReference>
<dbReference type="EMBL" id="JACRIW010000097">
    <property type="protein sequence ID" value="MBI5170541.1"/>
    <property type="molecule type" value="Genomic_DNA"/>
</dbReference>
<sequence>MFTEPSNKRVAVFFDGQNLFHAVRNAFGTPYPNFNVVALSKLVAARSGWELGGIHTYTGLPSAAESPRWRGFWVLKLSEMRRHGVRTVSRDLVYRTETTFGPGGKRMRVRVGQEKGIDVRIALDVVRLAREDAYDVAVLFSQDQDLREVASEIRAIARMQGRWIKIASAFPVGSGTRFSRGIDRTDWLPITREEYERCLEG</sequence>